<evidence type="ECO:0008006" key="5">
    <source>
        <dbReference type="Google" id="ProtNLM"/>
    </source>
</evidence>
<reference evidence="3" key="1">
    <citation type="submission" date="2023-08" db="EMBL/GenBank/DDBJ databases">
        <title>Black Yeasts Isolated from many extreme environments.</title>
        <authorList>
            <person name="Coleine C."/>
            <person name="Stajich J.E."/>
            <person name="Selbmann L."/>
        </authorList>
    </citation>
    <scope>NUCLEOTIDE SEQUENCE</scope>
    <source>
        <strain evidence="3">CCFEE 5810</strain>
    </source>
</reference>
<sequence length="288" mass="31910">MFIGEDVLSTGRPTSRKHSGSMTTFHEHSARRLVDSRHSFASTWYDTLNAFFDSSNFSTPEFIFIRLSYIMAIDFSMNFIHGEVSTLKFIHDFYLDEQRRHAWWPILLRILAGIVTIPIALTVHSNKETFGLRVMDIHERFGPAASTYAKLIGLYVLEYCFVRGGPLLYGGLPAWPPPPLDRSDIAVPLYRAFAVVVITQPESVGLFMRLGIAINGYLMLQAYITVAGCVVAIVAGVVALATGIGKAVAADLYWSESLNKRGMESDGVGNAASAVREDRVEAQALRVE</sequence>
<evidence type="ECO:0000256" key="2">
    <source>
        <dbReference type="SAM" id="Phobius"/>
    </source>
</evidence>
<feature type="transmembrane region" description="Helical" evidence="2">
    <location>
        <begin position="222"/>
        <end position="244"/>
    </location>
</feature>
<keyword evidence="2" id="KW-0812">Transmembrane</keyword>
<protein>
    <recommendedName>
        <fullName evidence="5">Transmembrane protein</fullName>
    </recommendedName>
</protein>
<dbReference type="AlphaFoldDB" id="A0AAN7ZW36"/>
<dbReference type="EMBL" id="JAVRQU010000002">
    <property type="protein sequence ID" value="KAK5706720.1"/>
    <property type="molecule type" value="Genomic_DNA"/>
</dbReference>
<evidence type="ECO:0000256" key="1">
    <source>
        <dbReference type="SAM" id="MobiDB-lite"/>
    </source>
</evidence>
<name>A0AAN7ZW36_9PEZI</name>
<keyword evidence="2" id="KW-0472">Membrane</keyword>
<accession>A0AAN7ZW36</accession>
<comment type="caution">
    <text evidence="3">The sequence shown here is derived from an EMBL/GenBank/DDBJ whole genome shotgun (WGS) entry which is preliminary data.</text>
</comment>
<feature type="region of interest" description="Disordered" evidence="1">
    <location>
        <begin position="1"/>
        <end position="21"/>
    </location>
</feature>
<feature type="transmembrane region" description="Helical" evidence="2">
    <location>
        <begin position="102"/>
        <end position="123"/>
    </location>
</feature>
<gene>
    <name evidence="3" type="ORF">LTR97_001710</name>
</gene>
<organism evidence="3 4">
    <name type="scientific">Elasticomyces elasticus</name>
    <dbReference type="NCBI Taxonomy" id="574655"/>
    <lineage>
        <taxon>Eukaryota</taxon>
        <taxon>Fungi</taxon>
        <taxon>Dikarya</taxon>
        <taxon>Ascomycota</taxon>
        <taxon>Pezizomycotina</taxon>
        <taxon>Dothideomycetes</taxon>
        <taxon>Dothideomycetidae</taxon>
        <taxon>Mycosphaerellales</taxon>
        <taxon>Teratosphaeriaceae</taxon>
        <taxon>Elasticomyces</taxon>
    </lineage>
</organism>
<keyword evidence="2" id="KW-1133">Transmembrane helix</keyword>
<proteinExistence type="predicted"/>
<evidence type="ECO:0000313" key="4">
    <source>
        <dbReference type="Proteomes" id="UP001310594"/>
    </source>
</evidence>
<evidence type="ECO:0000313" key="3">
    <source>
        <dbReference type="EMBL" id="KAK5706720.1"/>
    </source>
</evidence>
<dbReference type="Proteomes" id="UP001310594">
    <property type="component" value="Unassembled WGS sequence"/>
</dbReference>